<accession>A0A076EML9</accession>
<organism evidence="7 8">
    <name type="scientific">Rhodococcus opacus</name>
    <name type="common">Nocardia opaca</name>
    <dbReference type="NCBI Taxonomy" id="37919"/>
    <lineage>
        <taxon>Bacteria</taxon>
        <taxon>Bacillati</taxon>
        <taxon>Actinomycetota</taxon>
        <taxon>Actinomycetes</taxon>
        <taxon>Mycobacteriales</taxon>
        <taxon>Nocardiaceae</taxon>
        <taxon>Rhodococcus</taxon>
    </lineage>
</organism>
<name>A0A076EML9_RHOOP</name>
<dbReference type="PANTHER" id="PTHR46056">
    <property type="entry name" value="LONG-CHAIN-ALCOHOL OXIDASE"/>
    <property type="match status" value="1"/>
</dbReference>
<dbReference type="InterPro" id="IPR000172">
    <property type="entry name" value="GMC_OxRdtase_N"/>
</dbReference>
<evidence type="ECO:0000256" key="4">
    <source>
        <dbReference type="ARBA" id="ARBA00023002"/>
    </source>
</evidence>
<dbReference type="GO" id="GO:0016614">
    <property type="term" value="F:oxidoreductase activity, acting on CH-OH group of donors"/>
    <property type="evidence" value="ECO:0007669"/>
    <property type="project" value="InterPro"/>
</dbReference>
<keyword evidence="3" id="KW-0274">FAD</keyword>
<dbReference type="Proteomes" id="UP000028488">
    <property type="component" value="Chromosome"/>
</dbReference>
<evidence type="ECO:0000259" key="6">
    <source>
        <dbReference type="Pfam" id="PF05199"/>
    </source>
</evidence>
<dbReference type="SUPFAM" id="SSF54373">
    <property type="entry name" value="FAD-linked reductases, C-terminal domain"/>
    <property type="match status" value="1"/>
</dbReference>
<dbReference type="eggNOG" id="COG2303">
    <property type="taxonomic scope" value="Bacteria"/>
</dbReference>
<sequence>MTSTDSDVTQHDVVDVLVIGAGPSGAVVTHTAATAGLSTLCLEQGDWVNPSDFPANHPEWELLIQHDWAHDPNVRALPSDYPVDVTESDMWPVMFNAVGGSSIFYGAEWPRLLPSDFRVKTLDGVADDWPISYDDLKPYHDEVDEFIGVSGVDGDTAYPEGLEYPLPPHPLGKPGMKAAEAANTLGWHWWPGTNAIPSQKNKTLEQCGRWGVCEWGCPQGAKASFDLIYMPQAQQAGARVETGARVRRIVTGDDGRAAGAEWVDRTGAVHFQPARAVIVCANGIGTPRLLLLSADEKHPDGLANSSGQVGRNLMLHPNCTAIGYYEDNLESWRGPAGQLIHSMQFYDTDTSRGFVRGAKLHALPTPGPLNTIETHRQLDFDDLWGPAIHDVARAASNGILWAANVEDLPEQHNRVTLSTEEFDADGLPAPKVEYRVSENTRKILKYTVDRMVELHEAAGAKQIFTQELWVDQPGHLLGTARMGDDPTTSVVDSYGRAHDVDNLYIADGSIFVTSGSANPTCTISALALRVGKKVVDDVTARKASA</sequence>
<dbReference type="Gene3D" id="3.50.50.60">
    <property type="entry name" value="FAD/NAD(P)-binding domain"/>
    <property type="match status" value="2"/>
</dbReference>
<evidence type="ECO:0000256" key="1">
    <source>
        <dbReference type="ARBA" id="ARBA00010790"/>
    </source>
</evidence>
<dbReference type="RefSeq" id="WP_128640058.1">
    <property type="nucleotide sequence ID" value="NZ_CP008947.1"/>
</dbReference>
<comment type="similarity">
    <text evidence="1">Belongs to the GMC oxidoreductase family.</text>
</comment>
<proteinExistence type="inferred from homology"/>
<dbReference type="InterPro" id="IPR007867">
    <property type="entry name" value="GMC_OxRtase_C"/>
</dbReference>
<dbReference type="AlphaFoldDB" id="A0A076EML9"/>
<evidence type="ECO:0000256" key="3">
    <source>
        <dbReference type="ARBA" id="ARBA00022827"/>
    </source>
</evidence>
<evidence type="ECO:0000313" key="7">
    <source>
        <dbReference type="EMBL" id="AII06513.1"/>
    </source>
</evidence>
<dbReference type="GO" id="GO:0050660">
    <property type="term" value="F:flavin adenine dinucleotide binding"/>
    <property type="evidence" value="ECO:0007669"/>
    <property type="project" value="InterPro"/>
</dbReference>
<dbReference type="Pfam" id="PF00732">
    <property type="entry name" value="GMC_oxred_N"/>
    <property type="match status" value="1"/>
</dbReference>
<evidence type="ECO:0000256" key="2">
    <source>
        <dbReference type="ARBA" id="ARBA00022630"/>
    </source>
</evidence>
<gene>
    <name evidence="7" type="ORF">EP51_18560</name>
</gene>
<dbReference type="EMBL" id="CP008947">
    <property type="protein sequence ID" value="AII06513.1"/>
    <property type="molecule type" value="Genomic_DNA"/>
</dbReference>
<evidence type="ECO:0000259" key="5">
    <source>
        <dbReference type="Pfam" id="PF00732"/>
    </source>
</evidence>
<protein>
    <submittedName>
        <fullName evidence="7">Glucose dehydrogenase</fullName>
    </submittedName>
</protein>
<dbReference type="PRINTS" id="PR00420">
    <property type="entry name" value="RNGMNOXGNASE"/>
</dbReference>
<dbReference type="PANTHER" id="PTHR46056:SF12">
    <property type="entry name" value="LONG-CHAIN-ALCOHOL OXIDASE"/>
    <property type="match status" value="1"/>
</dbReference>
<keyword evidence="2" id="KW-0285">Flavoprotein</keyword>
<dbReference type="InterPro" id="IPR036188">
    <property type="entry name" value="FAD/NAD-bd_sf"/>
</dbReference>
<feature type="domain" description="Glucose-methanol-choline oxidoreductase N-terminal" evidence="5">
    <location>
        <begin position="180"/>
        <end position="317"/>
    </location>
</feature>
<reference evidence="7 8" key="1">
    <citation type="submission" date="2014-07" db="EMBL/GenBank/DDBJ databases">
        <title>Genome Sequence of Rhodococcus opacus Strain R7, a Biodegrader of Mono- and Polycyclic Aromatic Hydrocarbons.</title>
        <authorList>
            <person name="Di Gennaro P."/>
            <person name="Zampolli J."/>
            <person name="Presti I."/>
            <person name="Cappelletti M."/>
            <person name="D'Ursi P."/>
            <person name="Orro A."/>
            <person name="Mezzelani A."/>
            <person name="Milanesi L."/>
        </authorList>
    </citation>
    <scope>NUCLEOTIDE SEQUENCE [LARGE SCALE GENOMIC DNA]</scope>
    <source>
        <strain evidence="7 8">R7</strain>
    </source>
</reference>
<dbReference type="SUPFAM" id="SSF51905">
    <property type="entry name" value="FAD/NAD(P)-binding domain"/>
    <property type="match status" value="1"/>
</dbReference>
<feature type="domain" description="Glucose-methanol-choline oxidoreductase C-terminal" evidence="6">
    <location>
        <begin position="409"/>
        <end position="527"/>
    </location>
</feature>
<keyword evidence="4" id="KW-0560">Oxidoreductase</keyword>
<dbReference type="Pfam" id="PF05199">
    <property type="entry name" value="GMC_oxred_C"/>
    <property type="match status" value="1"/>
</dbReference>
<evidence type="ECO:0000313" key="8">
    <source>
        <dbReference type="Proteomes" id="UP000028488"/>
    </source>
</evidence>